<evidence type="ECO:0000313" key="2">
    <source>
        <dbReference type="EMBL" id="TKR86436.1"/>
    </source>
</evidence>
<feature type="transmembrane region" description="Helical" evidence="1">
    <location>
        <begin position="37"/>
        <end position="58"/>
    </location>
</feature>
<gene>
    <name evidence="2" type="ORF">L596_011029</name>
</gene>
<accession>A0A4U5NT06</accession>
<dbReference type="AlphaFoldDB" id="A0A4U5NT06"/>
<organism evidence="2 3">
    <name type="scientific">Steinernema carpocapsae</name>
    <name type="common">Entomopathogenic nematode</name>
    <dbReference type="NCBI Taxonomy" id="34508"/>
    <lineage>
        <taxon>Eukaryota</taxon>
        <taxon>Metazoa</taxon>
        <taxon>Ecdysozoa</taxon>
        <taxon>Nematoda</taxon>
        <taxon>Chromadorea</taxon>
        <taxon>Rhabditida</taxon>
        <taxon>Tylenchina</taxon>
        <taxon>Panagrolaimomorpha</taxon>
        <taxon>Strongyloidoidea</taxon>
        <taxon>Steinernematidae</taxon>
        <taxon>Steinernema</taxon>
    </lineage>
</organism>
<evidence type="ECO:0000313" key="3">
    <source>
        <dbReference type="Proteomes" id="UP000298663"/>
    </source>
</evidence>
<evidence type="ECO:0000256" key="1">
    <source>
        <dbReference type="SAM" id="Phobius"/>
    </source>
</evidence>
<name>A0A4U5NT06_STECR</name>
<sequence length="173" mass="20354">MRGSSLYKLAERIVPLPPTILQTIFFSALFVRFPSLHFFNSIIPSLVSYYFFAGIVQLPFLKEHFKRARNFSDKAEHLCWNSMAFIQLRRSFIFMRIAFTLRDWVNFKRRIYRTERSKIHLGLFQAIASFPFAFVLCSVTRQMCPFYGLFSCAVEAAVLKRICGSEFKRYEVA</sequence>
<keyword evidence="1" id="KW-1133">Transmembrane helix</keyword>
<feature type="transmembrane region" description="Helical" evidence="1">
    <location>
        <begin position="119"/>
        <end position="139"/>
    </location>
</feature>
<comment type="caution">
    <text evidence="2">The sequence shown here is derived from an EMBL/GenBank/DDBJ whole genome shotgun (WGS) entry which is preliminary data.</text>
</comment>
<dbReference type="EMBL" id="AZBU02000003">
    <property type="protein sequence ID" value="TKR86436.1"/>
    <property type="molecule type" value="Genomic_DNA"/>
</dbReference>
<keyword evidence="3" id="KW-1185">Reference proteome</keyword>
<feature type="transmembrane region" description="Helical" evidence="1">
    <location>
        <begin position="12"/>
        <end position="31"/>
    </location>
</feature>
<keyword evidence="1" id="KW-0472">Membrane</keyword>
<reference evidence="2 3" key="2">
    <citation type="journal article" date="2019" name="G3 (Bethesda)">
        <title>Hybrid Assembly of the Genome of the Entomopathogenic Nematode Steinernema carpocapsae Identifies the X-Chromosome.</title>
        <authorList>
            <person name="Serra L."/>
            <person name="Macchietto M."/>
            <person name="Macias-Munoz A."/>
            <person name="McGill C.J."/>
            <person name="Rodriguez I.M."/>
            <person name="Rodriguez B."/>
            <person name="Murad R."/>
            <person name="Mortazavi A."/>
        </authorList>
    </citation>
    <scope>NUCLEOTIDE SEQUENCE [LARGE SCALE GENOMIC DNA]</scope>
    <source>
        <strain evidence="2 3">ALL</strain>
    </source>
</reference>
<proteinExistence type="predicted"/>
<reference evidence="2 3" key="1">
    <citation type="journal article" date="2015" name="Genome Biol.">
        <title>Comparative genomics of Steinernema reveals deeply conserved gene regulatory networks.</title>
        <authorList>
            <person name="Dillman A.R."/>
            <person name="Macchietto M."/>
            <person name="Porter C.F."/>
            <person name="Rogers A."/>
            <person name="Williams B."/>
            <person name="Antoshechkin I."/>
            <person name="Lee M.M."/>
            <person name="Goodwin Z."/>
            <person name="Lu X."/>
            <person name="Lewis E.E."/>
            <person name="Goodrich-Blair H."/>
            <person name="Stock S.P."/>
            <person name="Adams B.J."/>
            <person name="Sternberg P.W."/>
            <person name="Mortazavi A."/>
        </authorList>
    </citation>
    <scope>NUCLEOTIDE SEQUENCE [LARGE SCALE GENOMIC DNA]</scope>
    <source>
        <strain evidence="2 3">ALL</strain>
    </source>
</reference>
<dbReference type="Proteomes" id="UP000298663">
    <property type="component" value="Unassembled WGS sequence"/>
</dbReference>
<keyword evidence="1" id="KW-0812">Transmembrane</keyword>
<protein>
    <submittedName>
        <fullName evidence="2">Uncharacterized protein</fullName>
    </submittedName>
</protein>